<proteinExistence type="predicted"/>
<dbReference type="AlphaFoldDB" id="A0A0E9VNB3"/>
<reference evidence="1" key="2">
    <citation type="journal article" date="2015" name="Fish Shellfish Immunol.">
        <title>Early steps in the European eel (Anguilla anguilla)-Vibrio vulnificus interaction in the gills: Role of the RtxA13 toxin.</title>
        <authorList>
            <person name="Callol A."/>
            <person name="Pajuelo D."/>
            <person name="Ebbesson L."/>
            <person name="Teles M."/>
            <person name="MacKenzie S."/>
            <person name="Amaro C."/>
        </authorList>
    </citation>
    <scope>NUCLEOTIDE SEQUENCE</scope>
</reference>
<name>A0A0E9VNB3_ANGAN</name>
<sequence length="60" mass="7108">MRSISVMQDPSDMDCEYVWVTLFDDAVSQYELAELRRQLNHEHVVEIHHPLCFFTNKLGL</sequence>
<protein>
    <submittedName>
        <fullName evidence="1">Uncharacterized protein</fullName>
    </submittedName>
</protein>
<accession>A0A0E9VNB3</accession>
<reference evidence="1" key="1">
    <citation type="submission" date="2014-11" db="EMBL/GenBank/DDBJ databases">
        <authorList>
            <person name="Amaro Gonzalez C."/>
        </authorList>
    </citation>
    <scope>NUCLEOTIDE SEQUENCE</scope>
</reference>
<organism evidence="1">
    <name type="scientific">Anguilla anguilla</name>
    <name type="common">European freshwater eel</name>
    <name type="synonym">Muraena anguilla</name>
    <dbReference type="NCBI Taxonomy" id="7936"/>
    <lineage>
        <taxon>Eukaryota</taxon>
        <taxon>Metazoa</taxon>
        <taxon>Chordata</taxon>
        <taxon>Craniata</taxon>
        <taxon>Vertebrata</taxon>
        <taxon>Euteleostomi</taxon>
        <taxon>Actinopterygii</taxon>
        <taxon>Neopterygii</taxon>
        <taxon>Teleostei</taxon>
        <taxon>Anguilliformes</taxon>
        <taxon>Anguillidae</taxon>
        <taxon>Anguilla</taxon>
    </lineage>
</organism>
<evidence type="ECO:0000313" key="1">
    <source>
        <dbReference type="EMBL" id="JAH79619.1"/>
    </source>
</evidence>
<dbReference type="EMBL" id="GBXM01028958">
    <property type="protein sequence ID" value="JAH79619.1"/>
    <property type="molecule type" value="Transcribed_RNA"/>
</dbReference>